<sequence length="64" mass="6925">MSKSLNLIKDPIGPLLRKIAIPASVGTLFQTLFNVVDTYFAGKISPEALSALAKSFPIYFIIIA</sequence>
<organism evidence="1">
    <name type="scientific">marine metagenome</name>
    <dbReference type="NCBI Taxonomy" id="408172"/>
    <lineage>
        <taxon>unclassified sequences</taxon>
        <taxon>metagenomes</taxon>
        <taxon>ecological metagenomes</taxon>
    </lineage>
</organism>
<proteinExistence type="predicted"/>
<accession>A0A381Z6Z9</accession>
<feature type="non-terminal residue" evidence="1">
    <location>
        <position position="64"/>
    </location>
</feature>
<protein>
    <recommendedName>
        <fullName evidence="2">Polysaccharide biosynthesis protein C-terminal domain-containing protein</fullName>
    </recommendedName>
</protein>
<reference evidence="1" key="1">
    <citation type="submission" date="2018-05" db="EMBL/GenBank/DDBJ databases">
        <authorList>
            <person name="Lanie J.A."/>
            <person name="Ng W.-L."/>
            <person name="Kazmierczak K.M."/>
            <person name="Andrzejewski T.M."/>
            <person name="Davidsen T.M."/>
            <person name="Wayne K.J."/>
            <person name="Tettelin H."/>
            <person name="Glass J.I."/>
            <person name="Rusch D."/>
            <person name="Podicherti R."/>
            <person name="Tsui H.-C.T."/>
            <person name="Winkler M.E."/>
        </authorList>
    </citation>
    <scope>NUCLEOTIDE SEQUENCE</scope>
</reference>
<dbReference type="EMBL" id="UINC01020041">
    <property type="protein sequence ID" value="SVA84553.1"/>
    <property type="molecule type" value="Genomic_DNA"/>
</dbReference>
<gene>
    <name evidence="1" type="ORF">METZ01_LOCUS137407</name>
</gene>
<evidence type="ECO:0008006" key="2">
    <source>
        <dbReference type="Google" id="ProtNLM"/>
    </source>
</evidence>
<evidence type="ECO:0000313" key="1">
    <source>
        <dbReference type="EMBL" id="SVA84553.1"/>
    </source>
</evidence>
<dbReference type="AlphaFoldDB" id="A0A381Z6Z9"/>
<name>A0A381Z6Z9_9ZZZZ</name>